<evidence type="ECO:0000256" key="1">
    <source>
        <dbReference type="SAM" id="Coils"/>
    </source>
</evidence>
<keyword evidence="2" id="KW-0812">Transmembrane</keyword>
<evidence type="ECO:0000313" key="3">
    <source>
        <dbReference type="EMBL" id="NES28991.1"/>
    </source>
</evidence>
<evidence type="ECO:0000313" key="5">
    <source>
        <dbReference type="Proteomes" id="UP000402241"/>
    </source>
</evidence>
<sequence>MAPTIPERPSAPPAAPVDRVIRFRRRQCLMTWEWLAPTTTAVVGLAGIAGTVAAASLARRTQIETARMASVNELLQEKRVLYAKYLRAAEDFRDASVELRRLNEAKAAMMARLGDHLDLGDEPIPQELKVEISALAARAQEMQKDLHASEKNLRRLRAELSVIGGTALSIIAVTLETKLAAAALGTAEDHDELTNAMSNLTAAMHADVDPTNDRSEQFIKALAGLNK</sequence>
<reference evidence="4 5" key="1">
    <citation type="submission" date="2019-10" db="EMBL/GenBank/DDBJ databases">
        <title>Genome Sequence of Micromonospora terminaliae DSM 101760.</title>
        <authorList>
            <person name="Guo L."/>
        </authorList>
    </citation>
    <scope>NUCLEOTIDE SEQUENCE [LARGE SCALE GENOMIC DNA]</scope>
    <source>
        <strain evidence="4 5">DSM 101760</strain>
    </source>
</reference>
<gene>
    <name evidence="3" type="ORF">G3561_15740</name>
    <name evidence="4" type="ORF">GCE86_19450</name>
</gene>
<evidence type="ECO:0000256" key="2">
    <source>
        <dbReference type="SAM" id="Phobius"/>
    </source>
</evidence>
<dbReference type="Proteomes" id="UP000477779">
    <property type="component" value="Unassembled WGS sequence"/>
</dbReference>
<keyword evidence="2" id="KW-1133">Transmembrane helix</keyword>
<evidence type="ECO:0000313" key="6">
    <source>
        <dbReference type="Proteomes" id="UP000477779"/>
    </source>
</evidence>
<accession>A0AAJ2ZG62</accession>
<dbReference type="EMBL" id="CP045309">
    <property type="protein sequence ID" value="QGL48997.1"/>
    <property type="molecule type" value="Genomic_DNA"/>
</dbReference>
<protein>
    <submittedName>
        <fullName evidence="3">Uncharacterized protein</fullName>
    </submittedName>
</protein>
<keyword evidence="2" id="KW-0472">Membrane</keyword>
<keyword evidence="1" id="KW-0175">Coiled coil</keyword>
<dbReference type="Proteomes" id="UP000402241">
    <property type="component" value="Chromosome"/>
</dbReference>
<name>A0AAJ2ZG62_9ACTN</name>
<feature type="transmembrane region" description="Helical" evidence="2">
    <location>
        <begin position="34"/>
        <end position="58"/>
    </location>
</feature>
<dbReference type="AlphaFoldDB" id="A0AAJ2ZG62"/>
<feature type="coiled-coil region" evidence="1">
    <location>
        <begin position="132"/>
        <end position="159"/>
    </location>
</feature>
<dbReference type="EMBL" id="JAAHBZ010000005">
    <property type="protein sequence ID" value="NES28991.1"/>
    <property type="molecule type" value="Genomic_DNA"/>
</dbReference>
<evidence type="ECO:0000313" key="4">
    <source>
        <dbReference type="EMBL" id="QGL48997.1"/>
    </source>
</evidence>
<organism evidence="3 6">
    <name type="scientific">Micromonospora terminaliae</name>
    <dbReference type="NCBI Taxonomy" id="1914461"/>
    <lineage>
        <taxon>Bacteria</taxon>
        <taxon>Bacillati</taxon>
        <taxon>Actinomycetota</taxon>
        <taxon>Actinomycetes</taxon>
        <taxon>Micromonosporales</taxon>
        <taxon>Micromonosporaceae</taxon>
        <taxon>Micromonospora</taxon>
    </lineage>
</organism>
<reference evidence="3 6" key="2">
    <citation type="submission" date="2020-02" db="EMBL/GenBank/DDBJ databases">
        <title>WGS of Micromonospora spp. isolated from hot spring.</title>
        <authorList>
            <person name="Thawai C."/>
        </authorList>
    </citation>
    <scope>NUCLEOTIDE SEQUENCE [LARGE SCALE GENOMIC DNA]</scope>
    <source>
        <strain evidence="3 6">TMS7</strain>
    </source>
</reference>
<keyword evidence="5" id="KW-1185">Reference proteome</keyword>
<proteinExistence type="predicted"/>